<feature type="non-terminal residue" evidence="1">
    <location>
        <position position="118"/>
    </location>
</feature>
<gene>
    <name evidence="1" type="ORF">N658DRAFT_408376</name>
</gene>
<accession>A0AAN6T394</accession>
<dbReference type="AlphaFoldDB" id="A0AAN6T394"/>
<feature type="non-terminal residue" evidence="1">
    <location>
        <position position="1"/>
    </location>
</feature>
<reference evidence="1" key="2">
    <citation type="submission" date="2023-05" db="EMBL/GenBank/DDBJ databases">
        <authorList>
            <consortium name="Lawrence Berkeley National Laboratory"/>
            <person name="Steindorff A."/>
            <person name="Hensen N."/>
            <person name="Bonometti L."/>
            <person name="Westerberg I."/>
            <person name="Brannstrom I.O."/>
            <person name="Guillou S."/>
            <person name="Cros-Aarteil S."/>
            <person name="Calhoun S."/>
            <person name="Haridas S."/>
            <person name="Kuo A."/>
            <person name="Mondo S."/>
            <person name="Pangilinan J."/>
            <person name="Riley R."/>
            <person name="Labutti K."/>
            <person name="Andreopoulos B."/>
            <person name="Lipzen A."/>
            <person name="Chen C."/>
            <person name="Yanf M."/>
            <person name="Daum C."/>
            <person name="Ng V."/>
            <person name="Clum A."/>
            <person name="Ohm R."/>
            <person name="Martin F."/>
            <person name="Silar P."/>
            <person name="Natvig D."/>
            <person name="Lalanne C."/>
            <person name="Gautier V."/>
            <person name="Ament-Velasquez S.L."/>
            <person name="Kruys A."/>
            <person name="Hutchinson M.I."/>
            <person name="Powell A.J."/>
            <person name="Barry K."/>
            <person name="Miller A.N."/>
            <person name="Grigoriev I.V."/>
            <person name="Debuchy R."/>
            <person name="Gladieux P."/>
            <person name="Thoren M.H."/>
            <person name="Johannesson H."/>
        </authorList>
    </citation>
    <scope>NUCLEOTIDE SEQUENCE</scope>
    <source>
        <strain evidence="1">CBS 757.83</strain>
    </source>
</reference>
<comment type="caution">
    <text evidence="1">The sequence shown here is derived from an EMBL/GenBank/DDBJ whole genome shotgun (WGS) entry which is preliminary data.</text>
</comment>
<keyword evidence="2" id="KW-1185">Reference proteome</keyword>
<name>A0AAN6T394_9PEZI</name>
<evidence type="ECO:0000313" key="1">
    <source>
        <dbReference type="EMBL" id="KAK4102447.1"/>
    </source>
</evidence>
<dbReference type="Proteomes" id="UP001305647">
    <property type="component" value="Unassembled WGS sequence"/>
</dbReference>
<protein>
    <submittedName>
        <fullName evidence="1">Uncharacterized protein</fullName>
    </submittedName>
</protein>
<dbReference type="EMBL" id="MU863631">
    <property type="protein sequence ID" value="KAK4102447.1"/>
    <property type="molecule type" value="Genomic_DNA"/>
</dbReference>
<organism evidence="1 2">
    <name type="scientific">Parathielavia hyrcaniae</name>
    <dbReference type="NCBI Taxonomy" id="113614"/>
    <lineage>
        <taxon>Eukaryota</taxon>
        <taxon>Fungi</taxon>
        <taxon>Dikarya</taxon>
        <taxon>Ascomycota</taxon>
        <taxon>Pezizomycotina</taxon>
        <taxon>Sordariomycetes</taxon>
        <taxon>Sordariomycetidae</taxon>
        <taxon>Sordariales</taxon>
        <taxon>Chaetomiaceae</taxon>
        <taxon>Parathielavia</taxon>
    </lineage>
</organism>
<evidence type="ECO:0000313" key="2">
    <source>
        <dbReference type="Proteomes" id="UP001305647"/>
    </source>
</evidence>
<sequence>KLEGNADHYTSESARFGYAVSLIGGTAEEALQPYLDPEAADKQINTVDGLLNWLSDFYTDPAELENSKADFGALYQKDHPDYQTFCTKFVQLAIKAKIADDEWKREFHNRMIPRLKNA</sequence>
<proteinExistence type="predicted"/>
<reference evidence="1" key="1">
    <citation type="journal article" date="2023" name="Mol. Phylogenet. Evol.">
        <title>Genome-scale phylogeny and comparative genomics of the fungal order Sordariales.</title>
        <authorList>
            <person name="Hensen N."/>
            <person name="Bonometti L."/>
            <person name="Westerberg I."/>
            <person name="Brannstrom I.O."/>
            <person name="Guillou S."/>
            <person name="Cros-Aarteil S."/>
            <person name="Calhoun S."/>
            <person name="Haridas S."/>
            <person name="Kuo A."/>
            <person name="Mondo S."/>
            <person name="Pangilinan J."/>
            <person name="Riley R."/>
            <person name="LaButti K."/>
            <person name="Andreopoulos B."/>
            <person name="Lipzen A."/>
            <person name="Chen C."/>
            <person name="Yan M."/>
            <person name="Daum C."/>
            <person name="Ng V."/>
            <person name="Clum A."/>
            <person name="Steindorff A."/>
            <person name="Ohm R.A."/>
            <person name="Martin F."/>
            <person name="Silar P."/>
            <person name="Natvig D.O."/>
            <person name="Lalanne C."/>
            <person name="Gautier V."/>
            <person name="Ament-Velasquez S.L."/>
            <person name="Kruys A."/>
            <person name="Hutchinson M.I."/>
            <person name="Powell A.J."/>
            <person name="Barry K."/>
            <person name="Miller A.N."/>
            <person name="Grigoriev I.V."/>
            <person name="Debuchy R."/>
            <person name="Gladieux P."/>
            <person name="Hiltunen Thoren M."/>
            <person name="Johannesson H."/>
        </authorList>
    </citation>
    <scope>NUCLEOTIDE SEQUENCE</scope>
    <source>
        <strain evidence="1">CBS 757.83</strain>
    </source>
</reference>